<organism evidence="1 2">
    <name type="scientific">Devosia riboflavina</name>
    <dbReference type="NCBI Taxonomy" id="46914"/>
    <lineage>
        <taxon>Bacteria</taxon>
        <taxon>Pseudomonadati</taxon>
        <taxon>Pseudomonadota</taxon>
        <taxon>Alphaproteobacteria</taxon>
        <taxon>Hyphomicrobiales</taxon>
        <taxon>Devosiaceae</taxon>
        <taxon>Devosia</taxon>
    </lineage>
</organism>
<comment type="caution">
    <text evidence="1">The sequence shown here is derived from an EMBL/GenBank/DDBJ whole genome shotgun (WGS) entry which is preliminary data.</text>
</comment>
<protein>
    <submittedName>
        <fullName evidence="1">Uncharacterized protein</fullName>
    </submittedName>
</protein>
<dbReference type="RefSeq" id="WP_035081305.1">
    <property type="nucleotide sequence ID" value="NZ_JQGC01000006.1"/>
</dbReference>
<dbReference type="EMBL" id="JQGC01000006">
    <property type="protein sequence ID" value="KFL31488.1"/>
    <property type="molecule type" value="Genomic_DNA"/>
</dbReference>
<dbReference type="OrthoDB" id="7951096at2"/>
<dbReference type="STRING" id="46914.JP75_08090"/>
<gene>
    <name evidence="1" type="ORF">JP75_08090</name>
</gene>
<evidence type="ECO:0000313" key="2">
    <source>
        <dbReference type="Proteomes" id="UP000028981"/>
    </source>
</evidence>
<keyword evidence="2" id="KW-1185">Reference proteome</keyword>
<sequence length="112" mass="12685">MWSPDQSIIVTAEQRTAEEAAAARKAEFPNLEPDQFWFVVRASGNEQELRDWVASLNDPEGPDYDPMAWAVASAKLDFAKFFERDHPLVEAAREALCITVDQLDDLWRFAAA</sequence>
<reference evidence="1 2" key="1">
    <citation type="submission" date="2014-08" db="EMBL/GenBank/DDBJ databases">
        <authorList>
            <person name="Hassan Y.I."/>
            <person name="Lepp D."/>
            <person name="Zhou T."/>
        </authorList>
    </citation>
    <scope>NUCLEOTIDE SEQUENCE [LARGE SCALE GENOMIC DNA]</scope>
    <source>
        <strain evidence="1 2">IFO13584</strain>
    </source>
</reference>
<evidence type="ECO:0000313" key="1">
    <source>
        <dbReference type="EMBL" id="KFL31488.1"/>
    </source>
</evidence>
<dbReference type="Proteomes" id="UP000028981">
    <property type="component" value="Unassembled WGS sequence"/>
</dbReference>
<accession>A0A087M3N5</accession>
<dbReference type="AlphaFoldDB" id="A0A087M3N5"/>
<name>A0A087M3N5_9HYPH</name>
<proteinExistence type="predicted"/>